<sequence>MAYVSSNRTTAALGLGDRIADIRKDLADAWRAHRIYRQTLRELQGLSLRELNDLGLNPSMLRAIALEAAYGKQG</sequence>
<name>A0AA48KLB1_9RHOB</name>
<accession>A0AA48KLB1</accession>
<reference evidence="2 3" key="1">
    <citation type="submission" date="2023-01" db="EMBL/GenBank/DDBJ databases">
        <title>Complete genome sequence of Roseicyclus marinus strain Dej080120_10.</title>
        <authorList>
            <person name="Ueki S."/>
            <person name="Maruyama F."/>
        </authorList>
    </citation>
    <scope>NUCLEOTIDE SEQUENCE [LARGE SCALE GENOMIC DNA]</scope>
    <source>
        <strain evidence="2 3">Dej080120_10</strain>
    </source>
</reference>
<dbReference type="InterPro" id="IPR009506">
    <property type="entry name" value="YjiS-like"/>
</dbReference>
<evidence type="ECO:0000313" key="3">
    <source>
        <dbReference type="Proteomes" id="UP001337723"/>
    </source>
</evidence>
<dbReference type="RefSeq" id="WP_338271837.1">
    <property type="nucleotide sequence ID" value="NZ_AP027266.1"/>
</dbReference>
<keyword evidence="3" id="KW-1185">Reference proteome</keyword>
<gene>
    <name evidence="2" type="ORF">MACH21_21420</name>
</gene>
<proteinExistence type="predicted"/>
<evidence type="ECO:0000313" key="2">
    <source>
        <dbReference type="EMBL" id="BDW85965.1"/>
    </source>
</evidence>
<feature type="domain" description="YjiS-like" evidence="1">
    <location>
        <begin position="26"/>
        <end position="62"/>
    </location>
</feature>
<dbReference type="KEGG" id="rmai:MACH21_21420"/>
<protein>
    <recommendedName>
        <fullName evidence="1">YjiS-like domain-containing protein</fullName>
    </recommendedName>
</protein>
<evidence type="ECO:0000259" key="1">
    <source>
        <dbReference type="Pfam" id="PF06568"/>
    </source>
</evidence>
<dbReference type="Proteomes" id="UP001337723">
    <property type="component" value="Chromosome"/>
</dbReference>
<dbReference type="Pfam" id="PF06568">
    <property type="entry name" value="YjiS-like"/>
    <property type="match status" value="1"/>
</dbReference>
<organism evidence="2 3">
    <name type="scientific">Roseicyclus marinus</name>
    <dbReference type="NCBI Taxonomy" id="2161673"/>
    <lineage>
        <taxon>Bacteria</taxon>
        <taxon>Pseudomonadati</taxon>
        <taxon>Pseudomonadota</taxon>
        <taxon>Alphaproteobacteria</taxon>
        <taxon>Rhodobacterales</taxon>
        <taxon>Roseobacteraceae</taxon>
        <taxon>Roseicyclus</taxon>
    </lineage>
</organism>
<dbReference type="EMBL" id="AP027266">
    <property type="protein sequence ID" value="BDW85965.1"/>
    <property type="molecule type" value="Genomic_DNA"/>
</dbReference>
<dbReference type="AlphaFoldDB" id="A0AA48KLB1"/>